<proteinExistence type="predicted"/>
<dbReference type="SUPFAM" id="SSF81822">
    <property type="entry name" value="RuBisCo LSMT C-terminal, substrate-binding domain"/>
    <property type="match status" value="1"/>
</dbReference>
<dbReference type="Gramene" id="ERM95848">
    <property type="protein sequence ID" value="ERM95848"/>
    <property type="gene ID" value="AMTR_s00060p00101960"/>
</dbReference>
<reference evidence="6" key="1">
    <citation type="journal article" date="2013" name="Science">
        <title>The Amborella genome and the evolution of flowering plants.</title>
        <authorList>
            <consortium name="Amborella Genome Project"/>
        </authorList>
    </citation>
    <scope>NUCLEOTIDE SEQUENCE [LARGE SCALE GENOMIC DNA]</scope>
</reference>
<dbReference type="OMA" id="PHPPDLI"/>
<dbReference type="STRING" id="13333.W1NK03"/>
<dbReference type="EMBL" id="KI397373">
    <property type="protein sequence ID" value="ERM95848.1"/>
    <property type="molecule type" value="Genomic_DNA"/>
</dbReference>
<evidence type="ECO:0000313" key="5">
    <source>
        <dbReference type="EMBL" id="ERM95848.1"/>
    </source>
</evidence>
<dbReference type="HOGENOM" id="CLU_031250_0_0_1"/>
<evidence type="ECO:0000256" key="2">
    <source>
        <dbReference type="ARBA" id="ARBA00022679"/>
    </source>
</evidence>
<dbReference type="InterPro" id="IPR046341">
    <property type="entry name" value="SET_dom_sf"/>
</dbReference>
<dbReference type="CDD" id="cd10527">
    <property type="entry name" value="SET_LSMT"/>
    <property type="match status" value="1"/>
</dbReference>
<feature type="domain" description="SET" evidence="4">
    <location>
        <begin position="54"/>
        <end position="286"/>
    </location>
</feature>
<name>W1NK03_AMBTC</name>
<dbReference type="AlphaFoldDB" id="W1NK03"/>
<evidence type="ECO:0000256" key="1">
    <source>
        <dbReference type="ARBA" id="ARBA00022603"/>
    </source>
</evidence>
<dbReference type="InterPro" id="IPR036464">
    <property type="entry name" value="Rubisco_LSMT_subst-bd_sf"/>
</dbReference>
<dbReference type="Gene3D" id="3.90.1410.10">
    <property type="entry name" value="set domain protein methyltransferase, domain 1"/>
    <property type="match status" value="1"/>
</dbReference>
<evidence type="ECO:0000256" key="3">
    <source>
        <dbReference type="ARBA" id="ARBA00022691"/>
    </source>
</evidence>
<dbReference type="GO" id="GO:0016279">
    <property type="term" value="F:protein-lysine N-methyltransferase activity"/>
    <property type="evidence" value="ECO:0000318"/>
    <property type="project" value="GO_Central"/>
</dbReference>
<dbReference type="SUPFAM" id="SSF82199">
    <property type="entry name" value="SET domain"/>
    <property type="match status" value="1"/>
</dbReference>
<dbReference type="PANTHER" id="PTHR13271">
    <property type="entry name" value="UNCHARACTERIZED PUTATIVE METHYLTRANSFERASE"/>
    <property type="match status" value="1"/>
</dbReference>
<dbReference type="SMART" id="SM00317">
    <property type="entry name" value="SET"/>
    <property type="match status" value="1"/>
</dbReference>
<dbReference type="eggNOG" id="KOG1337">
    <property type="taxonomic scope" value="Eukaryota"/>
</dbReference>
<evidence type="ECO:0000313" key="6">
    <source>
        <dbReference type="Proteomes" id="UP000017836"/>
    </source>
</evidence>
<dbReference type="Gene3D" id="3.90.1420.10">
    <property type="entry name" value="Rubisco LSMT, substrate-binding domain"/>
    <property type="match status" value="1"/>
</dbReference>
<keyword evidence="2" id="KW-0808">Transferase</keyword>
<evidence type="ECO:0000259" key="4">
    <source>
        <dbReference type="PROSITE" id="PS50280"/>
    </source>
</evidence>
<accession>W1NK03</accession>
<sequence>MVAMAARDLLGSSPVKPFWLRGFAAVSASMSKRLVPNPPDLVSWVVREGGFVHKGLRIADGEASGLCLMASSDIEAGSDLISLPKHIPLSFPSSGSGQKWDASLFRIAQKVPEELWAMRLGLKLLHERAKVGSFWWPYISNLPETFNIPIFFSGEGIKDLQYAPLIHQVNKRCRFLLDFEKQVKSILKDVGPEEHPFGGQEVNASSLGWAMSAVSSRAFRLHGEELTDGVHEDMPMLLPLIDMCNHSFHPNARIIQEKGSNEHDFLIKVVAETQMEQDAPVLLNYGCLSNDLFLLDYGFVLPKNPYDFVELKYDGGLLDAASLAAGIFSANISSPSPWQQQILTELKLEGTGADHKVRLGGPEVVDGRLLAALRVLLADNAEDVKQINQTALQSFSSDPPLGVSIEISALRTVLGLCAISLQHFPTMIAEDEKALKNGEKIFPAMESALRFRMRKKTLIIDTMRDITRRLNSLSEQKVTI</sequence>
<dbReference type="InterPro" id="IPR050600">
    <property type="entry name" value="SETD3_SETD6_MTase"/>
</dbReference>
<gene>
    <name evidence="5" type="ORF">AMTR_s00060p00101960</name>
</gene>
<keyword evidence="6" id="KW-1185">Reference proteome</keyword>
<dbReference type="PANTHER" id="PTHR13271:SF116">
    <property type="entry name" value="F21J9.27"/>
    <property type="match status" value="1"/>
</dbReference>
<protein>
    <recommendedName>
        <fullName evidence="4">SET domain-containing protein</fullName>
    </recommendedName>
</protein>
<dbReference type="Proteomes" id="UP000017836">
    <property type="component" value="Unassembled WGS sequence"/>
</dbReference>
<dbReference type="GO" id="GO:0032259">
    <property type="term" value="P:methylation"/>
    <property type="evidence" value="ECO:0007669"/>
    <property type="project" value="UniProtKB-KW"/>
</dbReference>
<keyword evidence="3" id="KW-0949">S-adenosyl-L-methionine</keyword>
<dbReference type="PROSITE" id="PS50280">
    <property type="entry name" value="SET"/>
    <property type="match status" value="1"/>
</dbReference>
<dbReference type="Pfam" id="PF09273">
    <property type="entry name" value="Rubis-subs-bind"/>
    <property type="match status" value="1"/>
</dbReference>
<keyword evidence="1" id="KW-0489">Methyltransferase</keyword>
<dbReference type="InterPro" id="IPR001214">
    <property type="entry name" value="SET_dom"/>
</dbReference>
<dbReference type="FunFam" id="3.90.1410.10:FF:000009">
    <property type="entry name" value="Histone-lysine N-methyltransferase setd3"/>
    <property type="match status" value="1"/>
</dbReference>
<dbReference type="InterPro" id="IPR015353">
    <property type="entry name" value="Rubisco_LSMT_subst-bd"/>
</dbReference>
<organism evidence="5 6">
    <name type="scientific">Amborella trichopoda</name>
    <dbReference type="NCBI Taxonomy" id="13333"/>
    <lineage>
        <taxon>Eukaryota</taxon>
        <taxon>Viridiplantae</taxon>
        <taxon>Streptophyta</taxon>
        <taxon>Embryophyta</taxon>
        <taxon>Tracheophyta</taxon>
        <taxon>Spermatophyta</taxon>
        <taxon>Magnoliopsida</taxon>
        <taxon>Amborellales</taxon>
        <taxon>Amborellaceae</taxon>
        <taxon>Amborella</taxon>
    </lineage>
</organism>